<dbReference type="InterPro" id="IPR017853">
    <property type="entry name" value="GH"/>
</dbReference>
<accession>A0A2M6X0I3</accession>
<evidence type="ECO:0000313" key="5">
    <source>
        <dbReference type="Proteomes" id="UP000230731"/>
    </source>
</evidence>
<protein>
    <recommendedName>
        <fullName evidence="3">Glycoside hydrolase family 42 N-terminal domain-containing protein</fullName>
    </recommendedName>
</protein>
<dbReference type="InterPro" id="IPR013529">
    <property type="entry name" value="Glyco_hydro_42_N"/>
</dbReference>
<dbReference type="GO" id="GO:0005975">
    <property type="term" value="P:carbohydrate metabolic process"/>
    <property type="evidence" value="ECO:0007669"/>
    <property type="project" value="InterPro"/>
</dbReference>
<dbReference type="AlphaFoldDB" id="A0A2M6X0I3"/>
<feature type="domain" description="Glycoside hydrolase family 42 N-terminal" evidence="3">
    <location>
        <begin position="70"/>
        <end position="127"/>
    </location>
</feature>
<reference evidence="5" key="1">
    <citation type="submission" date="2017-09" db="EMBL/GenBank/DDBJ databases">
        <title>Depth-based differentiation of microbial function through sediment-hosted aquifers and enrichment of novel symbionts in the deep terrestrial subsurface.</title>
        <authorList>
            <person name="Probst A.J."/>
            <person name="Ladd B."/>
            <person name="Jarett J.K."/>
            <person name="Geller-Mcgrath D.E."/>
            <person name="Sieber C.M.K."/>
            <person name="Emerson J.B."/>
            <person name="Anantharaman K."/>
            <person name="Thomas B.C."/>
            <person name="Malmstrom R."/>
            <person name="Stieglmeier M."/>
            <person name="Klingl A."/>
            <person name="Woyke T."/>
            <person name="Ryan C.M."/>
            <person name="Banfield J.F."/>
        </authorList>
    </citation>
    <scope>NUCLEOTIDE SEQUENCE [LARGE SCALE GENOMIC DNA]</scope>
</reference>
<evidence type="ECO:0000259" key="3">
    <source>
        <dbReference type="Pfam" id="PF02449"/>
    </source>
</evidence>
<organism evidence="4 5">
    <name type="scientific">Candidatus Andersenbacteria bacterium CG10_big_fil_rev_8_21_14_0_10_54_11</name>
    <dbReference type="NCBI Taxonomy" id="1974485"/>
    <lineage>
        <taxon>Bacteria</taxon>
        <taxon>Candidatus Anderseniibacteriota</taxon>
    </lineage>
</organism>
<dbReference type="GO" id="GO:0004565">
    <property type="term" value="F:beta-galactosidase activity"/>
    <property type="evidence" value="ECO:0007669"/>
    <property type="project" value="InterPro"/>
</dbReference>
<dbReference type="SUPFAM" id="SSF51445">
    <property type="entry name" value="(Trans)glycosidases"/>
    <property type="match status" value="1"/>
</dbReference>
<keyword evidence="2" id="KW-0326">Glycosidase</keyword>
<dbReference type="Proteomes" id="UP000230731">
    <property type="component" value="Unassembled WGS sequence"/>
</dbReference>
<dbReference type="Gene3D" id="3.20.20.80">
    <property type="entry name" value="Glycosidases"/>
    <property type="match status" value="1"/>
</dbReference>
<gene>
    <name evidence="4" type="ORF">COT71_00455</name>
</gene>
<proteinExistence type="predicted"/>
<keyword evidence="1" id="KW-0378">Hydrolase</keyword>
<evidence type="ECO:0000313" key="4">
    <source>
        <dbReference type="EMBL" id="PIT98505.1"/>
    </source>
</evidence>
<evidence type="ECO:0000256" key="1">
    <source>
        <dbReference type="ARBA" id="ARBA00022801"/>
    </source>
</evidence>
<sequence>MKSWLLGVWWLSIGLVLLAGLLLALPALRPQQVVWGVTFSAPHARGIGLNWREAYDALLDDLQARQVRLIAYWPEIEPTEGTFDFSDLDYQMDRAAEAGAQVVLTVGRKVPRWPECHEPQWVKEMPEQVKQENILVMLPAVVNRYIKHPALRAWQLENEPLLDFGICPPEDRDFLAREELLLRELDPAHPILITDSGELNSWLGASKFGDLLGTTMYRTVFSERTQKHFYYDYIFPSWGYRLKARLVKLVRGKDVLISELQGEPWGAKPFFEMTSVERRAAFSPERFLELAAFARRTQLPEAYWWGSEYWYWEKETNNEPAFWEAARGLFNEGNPEE</sequence>
<evidence type="ECO:0000256" key="2">
    <source>
        <dbReference type="ARBA" id="ARBA00023295"/>
    </source>
</evidence>
<comment type="caution">
    <text evidence="4">The sequence shown here is derived from an EMBL/GenBank/DDBJ whole genome shotgun (WGS) entry which is preliminary data.</text>
</comment>
<dbReference type="GO" id="GO:0009341">
    <property type="term" value="C:beta-galactosidase complex"/>
    <property type="evidence" value="ECO:0007669"/>
    <property type="project" value="InterPro"/>
</dbReference>
<dbReference type="EMBL" id="PEZP01000004">
    <property type="protein sequence ID" value="PIT98505.1"/>
    <property type="molecule type" value="Genomic_DNA"/>
</dbReference>
<name>A0A2M6X0I3_9BACT</name>
<dbReference type="Pfam" id="PF02449">
    <property type="entry name" value="Glyco_hydro_42"/>
    <property type="match status" value="1"/>
</dbReference>